<proteinExistence type="predicted"/>
<dbReference type="Proteomes" id="UP000285286">
    <property type="component" value="Unassembled WGS sequence"/>
</dbReference>
<accession>A0A423DYC1</accession>
<dbReference type="PANTHER" id="PTHR12526">
    <property type="entry name" value="GLYCOSYLTRANSFERASE"/>
    <property type="match status" value="1"/>
</dbReference>
<dbReference type="Gene3D" id="3.40.50.2000">
    <property type="entry name" value="Glycogen Phosphorylase B"/>
    <property type="match status" value="2"/>
</dbReference>
<evidence type="ECO:0000313" key="2">
    <source>
        <dbReference type="EMBL" id="ROL77425.1"/>
    </source>
</evidence>
<reference evidence="2 3" key="1">
    <citation type="submission" date="2016-10" db="EMBL/GenBank/DDBJ databases">
        <title>Comparative genome analysis of multiple Pseudomonas spp. focuses on biocontrol and plant growth promoting traits.</title>
        <authorList>
            <person name="Tao X.-Y."/>
            <person name="Taylor C.G."/>
        </authorList>
    </citation>
    <scope>NUCLEOTIDE SEQUENCE [LARGE SCALE GENOMIC DNA]</scope>
    <source>
        <strain evidence="2 3">15D11</strain>
    </source>
</reference>
<comment type="caution">
    <text evidence="2">The sequence shown here is derived from an EMBL/GenBank/DDBJ whole genome shotgun (WGS) entry which is preliminary data.</text>
</comment>
<dbReference type="EMBL" id="MOAM01000010">
    <property type="protein sequence ID" value="ROL77425.1"/>
    <property type="molecule type" value="Genomic_DNA"/>
</dbReference>
<gene>
    <name evidence="2" type="ORF">BHU25_04400</name>
</gene>
<dbReference type="GO" id="GO:1901135">
    <property type="term" value="P:carbohydrate derivative metabolic process"/>
    <property type="evidence" value="ECO:0007669"/>
    <property type="project" value="UniProtKB-ARBA"/>
</dbReference>
<name>A0A423DYC1_9PSED</name>
<dbReference type="GO" id="GO:0016757">
    <property type="term" value="F:glycosyltransferase activity"/>
    <property type="evidence" value="ECO:0007669"/>
    <property type="project" value="InterPro"/>
</dbReference>
<dbReference type="SUPFAM" id="SSF53756">
    <property type="entry name" value="UDP-Glycosyltransferase/glycogen phosphorylase"/>
    <property type="match status" value="1"/>
</dbReference>
<feature type="domain" description="Glycosyl transferase family 1" evidence="1">
    <location>
        <begin position="192"/>
        <end position="327"/>
    </location>
</feature>
<evidence type="ECO:0000313" key="3">
    <source>
        <dbReference type="Proteomes" id="UP000285286"/>
    </source>
</evidence>
<dbReference type="RefSeq" id="WP_123564921.1">
    <property type="nucleotide sequence ID" value="NZ_MOAM01000010.1"/>
</dbReference>
<sequence>MNIVNIMWAGGSPYVSVHKVHQQILSQAGPGAKISSWLLQGQGACYGGESTREWHLSHRLLKGRHVWRALRPWLRGRFRDALEQANAQVLLLDGLGVSRLILPLLKVMPDLRATVVFHGKTRLRRADIALLRAFPASRLTFVAVSQTLADALAQDLGVPVQVLRTALEPNGFRRNLLGRQQARQALGLAEHGVRVLGAVGRLVDSKGFDYLLDAFARAARQQADLRLVILGEGGLRSQLQARIQALDLAQKVSMPGHCVGLEKLYRAFDWLLIPSHSEGLGLVLQEAVMADVPVLCSELPVFREQLGSAGYYAPAGDVGAWSNAIAACSDVQASTVASAQYQALQPEQAWQRFSQTSRALLGRA</sequence>
<dbReference type="AlphaFoldDB" id="A0A423DYC1"/>
<dbReference type="Pfam" id="PF00534">
    <property type="entry name" value="Glycos_transf_1"/>
    <property type="match status" value="1"/>
</dbReference>
<protein>
    <submittedName>
        <fullName evidence="2">Glycosyl transferase</fullName>
    </submittedName>
</protein>
<keyword evidence="3" id="KW-1185">Reference proteome</keyword>
<evidence type="ECO:0000259" key="1">
    <source>
        <dbReference type="Pfam" id="PF00534"/>
    </source>
</evidence>
<keyword evidence="2" id="KW-0808">Transferase</keyword>
<dbReference type="InterPro" id="IPR001296">
    <property type="entry name" value="Glyco_trans_1"/>
</dbReference>
<organism evidence="2 3">
    <name type="scientific">Pseudomonas vranovensis</name>
    <dbReference type="NCBI Taxonomy" id="321661"/>
    <lineage>
        <taxon>Bacteria</taxon>
        <taxon>Pseudomonadati</taxon>
        <taxon>Pseudomonadota</taxon>
        <taxon>Gammaproteobacteria</taxon>
        <taxon>Pseudomonadales</taxon>
        <taxon>Pseudomonadaceae</taxon>
        <taxon>Pseudomonas</taxon>
    </lineage>
</organism>